<dbReference type="Ensembl" id="ENSNNAT00000016540.1">
    <property type="protein sequence ID" value="ENSNNAP00000015771.1"/>
    <property type="gene ID" value="ENSNNAG00000010648.1"/>
</dbReference>
<dbReference type="PANTHER" id="PTHR41694:SF3">
    <property type="entry name" value="RNA-DIRECTED DNA POLYMERASE-RELATED"/>
    <property type="match status" value="1"/>
</dbReference>
<protein>
    <recommendedName>
        <fullName evidence="1">RNA-directed DNA polymerase</fullName>
        <ecNumber evidence="1">2.7.7.49</ecNumber>
    </recommendedName>
</protein>
<evidence type="ECO:0000313" key="14">
    <source>
        <dbReference type="Proteomes" id="UP000694559"/>
    </source>
</evidence>
<keyword evidence="9" id="KW-0862">Zinc</keyword>
<evidence type="ECO:0000256" key="3">
    <source>
        <dbReference type="ARBA" id="ARBA00022695"/>
    </source>
</evidence>
<dbReference type="InterPro" id="IPR001584">
    <property type="entry name" value="Integrase_cat-core"/>
</dbReference>
<dbReference type="EC" id="2.7.7.49" evidence="1"/>
<dbReference type="GO" id="GO:0003964">
    <property type="term" value="F:RNA-directed DNA polymerase activity"/>
    <property type="evidence" value="ECO:0007669"/>
    <property type="project" value="UniProtKB-KW"/>
</dbReference>
<feature type="domain" description="Integrase catalytic" evidence="12">
    <location>
        <begin position="137"/>
        <end position="279"/>
    </location>
</feature>
<dbReference type="GO" id="GO:0004523">
    <property type="term" value="F:RNA-DNA hybrid ribonuclease activity"/>
    <property type="evidence" value="ECO:0007669"/>
    <property type="project" value="InterPro"/>
</dbReference>
<evidence type="ECO:0000256" key="7">
    <source>
        <dbReference type="ARBA" id="ARBA00022801"/>
    </source>
</evidence>
<evidence type="ECO:0000256" key="1">
    <source>
        <dbReference type="ARBA" id="ARBA00012493"/>
    </source>
</evidence>
<dbReference type="InterPro" id="IPR017856">
    <property type="entry name" value="Integrase-like_N"/>
</dbReference>
<dbReference type="GeneTree" id="ENSGT01100000263704"/>
<dbReference type="SUPFAM" id="SSF53098">
    <property type="entry name" value="Ribonuclease H-like"/>
    <property type="match status" value="2"/>
</dbReference>
<dbReference type="Pfam" id="PF02022">
    <property type="entry name" value="Integrase_Zn"/>
    <property type="match status" value="1"/>
</dbReference>
<evidence type="ECO:0000256" key="6">
    <source>
        <dbReference type="ARBA" id="ARBA00022759"/>
    </source>
</evidence>
<dbReference type="Proteomes" id="UP000694559">
    <property type="component" value="Unplaced"/>
</dbReference>
<dbReference type="PROSITE" id="PS50994">
    <property type="entry name" value="INTEGRASE"/>
    <property type="match status" value="1"/>
</dbReference>
<dbReference type="GO" id="GO:0015074">
    <property type="term" value="P:DNA integration"/>
    <property type="evidence" value="ECO:0007669"/>
    <property type="project" value="InterPro"/>
</dbReference>
<dbReference type="Pfam" id="PF00665">
    <property type="entry name" value="rve"/>
    <property type="match status" value="1"/>
</dbReference>
<keyword evidence="7" id="KW-0378">Hydrolase</keyword>
<keyword evidence="14" id="KW-1185">Reference proteome</keyword>
<evidence type="ECO:0000259" key="10">
    <source>
        <dbReference type="PROSITE" id="PS50876"/>
    </source>
</evidence>
<dbReference type="InterPro" id="IPR002156">
    <property type="entry name" value="RNaseH_domain"/>
</dbReference>
<evidence type="ECO:0000256" key="4">
    <source>
        <dbReference type="ARBA" id="ARBA00022722"/>
    </source>
</evidence>
<name>A0A8C6XK82_NAJNA</name>
<keyword evidence="4" id="KW-0540">Nuclease</keyword>
<feature type="domain" description="RNase H type-1" evidence="11">
    <location>
        <begin position="1"/>
        <end position="85"/>
    </location>
</feature>
<dbReference type="PROSITE" id="PS50876">
    <property type="entry name" value="ZF_INTEGRASE"/>
    <property type="match status" value="1"/>
</dbReference>
<evidence type="ECO:0000259" key="11">
    <source>
        <dbReference type="PROSITE" id="PS50879"/>
    </source>
</evidence>
<dbReference type="PANTHER" id="PTHR41694">
    <property type="entry name" value="ENDOGENOUS RETROVIRUS GROUP K MEMBER POL PROTEIN"/>
    <property type="match status" value="1"/>
</dbReference>
<keyword evidence="5" id="KW-0479">Metal-binding</keyword>
<dbReference type="GO" id="GO:0035613">
    <property type="term" value="F:RNA stem-loop binding"/>
    <property type="evidence" value="ECO:0007669"/>
    <property type="project" value="TreeGrafter"/>
</dbReference>
<accession>A0A8C6XK82</accession>
<organism evidence="13 14">
    <name type="scientific">Naja naja</name>
    <name type="common">Indian cobra</name>
    <dbReference type="NCBI Taxonomy" id="35670"/>
    <lineage>
        <taxon>Eukaryota</taxon>
        <taxon>Metazoa</taxon>
        <taxon>Chordata</taxon>
        <taxon>Craniata</taxon>
        <taxon>Vertebrata</taxon>
        <taxon>Euteleostomi</taxon>
        <taxon>Lepidosauria</taxon>
        <taxon>Squamata</taxon>
        <taxon>Bifurcata</taxon>
        <taxon>Unidentata</taxon>
        <taxon>Episquamata</taxon>
        <taxon>Toxicofera</taxon>
        <taxon>Serpentes</taxon>
        <taxon>Colubroidea</taxon>
        <taxon>Elapidae</taxon>
        <taxon>Elapinae</taxon>
        <taxon>Naja</taxon>
    </lineage>
</organism>
<feature type="domain" description="Integrase-type" evidence="10">
    <location>
        <begin position="88"/>
        <end position="129"/>
    </location>
</feature>
<dbReference type="PROSITE" id="PS50879">
    <property type="entry name" value="RNASE_H_1"/>
    <property type="match status" value="1"/>
</dbReference>
<keyword evidence="3" id="KW-0548">Nucleotidyltransferase</keyword>
<dbReference type="InterPro" id="IPR012337">
    <property type="entry name" value="RNaseH-like_sf"/>
</dbReference>
<evidence type="ECO:0000256" key="9">
    <source>
        <dbReference type="PROSITE-ProRule" id="PRU00450"/>
    </source>
</evidence>
<keyword evidence="6" id="KW-0255">Endonuclease</keyword>
<dbReference type="GO" id="GO:0008270">
    <property type="term" value="F:zinc ion binding"/>
    <property type="evidence" value="ECO:0007669"/>
    <property type="project" value="UniProtKB-KW"/>
</dbReference>
<reference evidence="13" key="1">
    <citation type="submission" date="2025-08" db="UniProtKB">
        <authorList>
            <consortium name="Ensembl"/>
        </authorList>
    </citation>
    <scope>IDENTIFICATION</scope>
</reference>
<evidence type="ECO:0000259" key="12">
    <source>
        <dbReference type="PROSITE" id="PS50994"/>
    </source>
</evidence>
<dbReference type="AlphaFoldDB" id="A0A8C6XK82"/>
<dbReference type="InterPro" id="IPR003308">
    <property type="entry name" value="Integrase_Zn-bd_dom_N"/>
</dbReference>
<keyword evidence="9" id="KW-0863">Zinc-finger</keyword>
<dbReference type="InterPro" id="IPR036397">
    <property type="entry name" value="RNaseH_sf"/>
</dbReference>
<sequence>MFPNQPLNIITDSLYVSHLVSCIYDAYISPSTPVPLMRLFLQLQDLLHLRAHPLFVAHIRSHQHLPGFLSEGNHMADEACKTNPSSCLYTLTAGESHDYFHQNKRALVKQFGITHQEATAIIQQCPTCSLQASTIPQGVNPRGTSACETWQMDVTQYPSFAPWKFIHVSIDTYSGFIMATLQRGETAKQVINHCIRTFVTLGCPKTLKTDNGPAYTSSAFAQFCHRWSIIHKFGIPFNSQGQAIIERANLTLKQALDRHLGSKGISPPTLPALQNVLNV</sequence>
<evidence type="ECO:0000256" key="8">
    <source>
        <dbReference type="ARBA" id="ARBA00022918"/>
    </source>
</evidence>
<proteinExistence type="predicted"/>
<dbReference type="OMA" id="TSACETW"/>
<keyword evidence="8" id="KW-0695">RNA-directed DNA polymerase</keyword>
<keyword evidence="2" id="KW-0808">Transferase</keyword>
<evidence type="ECO:0000256" key="5">
    <source>
        <dbReference type="ARBA" id="ARBA00022723"/>
    </source>
</evidence>
<reference evidence="13" key="2">
    <citation type="submission" date="2025-09" db="UniProtKB">
        <authorList>
            <consortium name="Ensembl"/>
        </authorList>
    </citation>
    <scope>IDENTIFICATION</scope>
</reference>
<evidence type="ECO:0000256" key="2">
    <source>
        <dbReference type="ARBA" id="ARBA00022679"/>
    </source>
</evidence>
<dbReference type="Gene3D" id="1.10.10.200">
    <property type="match status" value="1"/>
</dbReference>
<dbReference type="SUPFAM" id="SSF46919">
    <property type="entry name" value="N-terminal Zn binding domain of HIV integrase"/>
    <property type="match status" value="1"/>
</dbReference>
<evidence type="ECO:0000313" key="13">
    <source>
        <dbReference type="Ensembl" id="ENSNNAP00000015771.1"/>
    </source>
</evidence>
<dbReference type="OrthoDB" id="9381447at2759"/>
<dbReference type="Gene3D" id="3.30.420.10">
    <property type="entry name" value="Ribonuclease H-like superfamily/Ribonuclease H"/>
    <property type="match status" value="2"/>
</dbReference>